<evidence type="ECO:0000259" key="8">
    <source>
        <dbReference type="PROSITE" id="PS50110"/>
    </source>
</evidence>
<dbReference type="Gene3D" id="3.40.50.2300">
    <property type="match status" value="1"/>
</dbReference>
<evidence type="ECO:0000256" key="3">
    <source>
        <dbReference type="ARBA" id="ARBA00022475"/>
    </source>
</evidence>
<evidence type="ECO:0000313" key="10">
    <source>
        <dbReference type="EMBL" id="SEP97727.1"/>
    </source>
</evidence>
<dbReference type="PROSITE" id="PS50110">
    <property type="entry name" value="RESPONSE_REGULATORY"/>
    <property type="match status" value="1"/>
</dbReference>
<keyword evidence="4" id="KW-0812">Transmembrane</keyword>
<dbReference type="InterPro" id="IPR050697">
    <property type="entry name" value="Adenylyl/Guanylyl_Cyclase_3/4"/>
</dbReference>
<dbReference type="SUPFAM" id="SSF55073">
    <property type="entry name" value="Nucleotide cyclase"/>
    <property type="match status" value="1"/>
</dbReference>
<name>A0A1H9C9T5_9SPIR</name>
<accession>A0A1H9C9T5</accession>
<keyword evidence="6" id="KW-0472">Membrane</keyword>
<reference evidence="10 11" key="1">
    <citation type="submission" date="2016-10" db="EMBL/GenBank/DDBJ databases">
        <authorList>
            <person name="de Groot N.N."/>
        </authorList>
    </citation>
    <scope>NUCLEOTIDE SEQUENCE [LARGE SCALE GENOMIC DNA]</scope>
    <source>
        <strain evidence="10 11">B25</strain>
    </source>
</reference>
<keyword evidence="3" id="KW-1003">Cell membrane</keyword>
<dbReference type="EMBL" id="FOFU01000002">
    <property type="protein sequence ID" value="SEP97727.1"/>
    <property type="molecule type" value="Genomic_DNA"/>
</dbReference>
<dbReference type="GO" id="GO:0000160">
    <property type="term" value="P:phosphorelay signal transduction system"/>
    <property type="evidence" value="ECO:0007669"/>
    <property type="project" value="InterPro"/>
</dbReference>
<dbReference type="InterPro" id="IPR029787">
    <property type="entry name" value="Nucleotide_cyclase"/>
</dbReference>
<dbReference type="GO" id="GO:0006171">
    <property type="term" value="P:cAMP biosynthetic process"/>
    <property type="evidence" value="ECO:0007669"/>
    <property type="project" value="TreeGrafter"/>
</dbReference>
<feature type="domain" description="Response regulatory" evidence="8">
    <location>
        <begin position="3"/>
        <end position="119"/>
    </location>
</feature>
<dbReference type="Gene3D" id="3.30.70.1230">
    <property type="entry name" value="Nucleotide cyclase"/>
    <property type="match status" value="1"/>
</dbReference>
<dbReference type="SMART" id="SM00448">
    <property type="entry name" value="REC"/>
    <property type="match status" value="1"/>
</dbReference>
<dbReference type="Pfam" id="PF00211">
    <property type="entry name" value="Guanylate_cyc"/>
    <property type="match status" value="1"/>
</dbReference>
<proteinExistence type="inferred from homology"/>
<dbReference type="RefSeq" id="WP_074641071.1">
    <property type="nucleotide sequence ID" value="NZ_FOFU01000002.1"/>
</dbReference>
<feature type="modified residue" description="4-aspartylphosphate" evidence="7">
    <location>
        <position position="52"/>
    </location>
</feature>
<dbReference type="Pfam" id="PF00072">
    <property type="entry name" value="Response_reg"/>
    <property type="match status" value="1"/>
</dbReference>
<dbReference type="PROSITE" id="PS50125">
    <property type="entry name" value="GUANYLATE_CYCLASE_2"/>
    <property type="match status" value="1"/>
</dbReference>
<feature type="domain" description="Guanylate cyclase" evidence="9">
    <location>
        <begin position="365"/>
        <end position="498"/>
    </location>
</feature>
<protein>
    <submittedName>
        <fullName evidence="10">Adenylate cyclase, class 3</fullName>
    </submittedName>
</protein>
<dbReference type="Proteomes" id="UP000182360">
    <property type="component" value="Unassembled WGS sequence"/>
</dbReference>
<dbReference type="InterPro" id="IPR001054">
    <property type="entry name" value="A/G_cyclase"/>
</dbReference>
<dbReference type="PANTHER" id="PTHR43081:SF1">
    <property type="entry name" value="ADENYLATE CYCLASE, TERMINAL-DIFFERENTIATION SPECIFIC"/>
    <property type="match status" value="1"/>
</dbReference>
<keyword evidence="5" id="KW-1133">Transmembrane helix</keyword>
<dbReference type="InterPro" id="IPR001789">
    <property type="entry name" value="Sig_transdc_resp-reg_receiver"/>
</dbReference>
<dbReference type="GO" id="GO:0004016">
    <property type="term" value="F:adenylate cyclase activity"/>
    <property type="evidence" value="ECO:0007669"/>
    <property type="project" value="UniProtKB-ARBA"/>
</dbReference>
<evidence type="ECO:0000256" key="1">
    <source>
        <dbReference type="ARBA" id="ARBA00004196"/>
    </source>
</evidence>
<sequence length="616" mass="69117">MSKVLVAVPSKILSKIICMELKKLGYETEVFSDGYSALKQIVHESPDLIIADKELPEINGIELCHILKTGSPKSALPFVLVSVDDSVFDFWNTAREANRVVLVKNDNIEVLVDTVKELLGNGYVEVQDFFTKDDTEQKETETSDKSEEETLASWVVTAMANSYFFFNMTQNVIQLYSAVKEIDFLVEQIFRMLYSACAFDAAALILDSHPAKVYITGTEFFDVSIGAEFWNICKVEYEQQSKKNHTITYEEKYFENILLAHPSREKFESYRSFTLKSGKDFIGTLHIASTQKKLFNYKIQSSIDFITPALSNILQEAIRCFELTQQESKLRAAFSKFVPAEVISDFLSSGENQELANQNEKRNVVVLLCDIRSFTSISEINKPENVVNFLNTYFTYMVNIVKKYGGTVDKFIGDAIMVLFGAPISYNDNAKRAVQAAIEMYSQLDAIPVNQLKFPEGVKLDIGIGIHSGDVIVGQIGSADKTNYTVIGDTVNLASRLEGLTKLYGAKIVISQAVRDELGDSMNVLLLDSVKVKGKKEAVFVYRVDEKPLPEDFTDAYEKGFKSYNEGAFTLAIPYFEAAVNILPDNKAARLMLERCEEFSVNKPDNWDGAIALTSK</sequence>
<organism evidence="10 11">
    <name type="scientific">Treponema bryantii</name>
    <dbReference type="NCBI Taxonomy" id="163"/>
    <lineage>
        <taxon>Bacteria</taxon>
        <taxon>Pseudomonadati</taxon>
        <taxon>Spirochaetota</taxon>
        <taxon>Spirochaetia</taxon>
        <taxon>Spirochaetales</taxon>
        <taxon>Treponemataceae</taxon>
        <taxon>Treponema</taxon>
    </lineage>
</organism>
<dbReference type="SMART" id="SM00044">
    <property type="entry name" value="CYCc"/>
    <property type="match status" value="1"/>
</dbReference>
<dbReference type="OrthoDB" id="9806704at2"/>
<dbReference type="InterPro" id="IPR011006">
    <property type="entry name" value="CheY-like_superfamily"/>
</dbReference>
<dbReference type="GO" id="GO:0030313">
    <property type="term" value="C:cell envelope"/>
    <property type="evidence" value="ECO:0007669"/>
    <property type="project" value="UniProtKB-SubCell"/>
</dbReference>
<evidence type="ECO:0000256" key="7">
    <source>
        <dbReference type="PROSITE-ProRule" id="PRU00169"/>
    </source>
</evidence>
<keyword evidence="7" id="KW-0597">Phosphoprotein</keyword>
<dbReference type="AlphaFoldDB" id="A0A1H9C9T5"/>
<evidence type="ECO:0000256" key="5">
    <source>
        <dbReference type="ARBA" id="ARBA00022989"/>
    </source>
</evidence>
<dbReference type="SUPFAM" id="SSF52172">
    <property type="entry name" value="CheY-like"/>
    <property type="match status" value="1"/>
</dbReference>
<gene>
    <name evidence="10" type="ORF">SAMN04487977_10292</name>
</gene>
<dbReference type="CDD" id="cd07302">
    <property type="entry name" value="CHD"/>
    <property type="match status" value="1"/>
</dbReference>
<evidence type="ECO:0000313" key="11">
    <source>
        <dbReference type="Proteomes" id="UP000182360"/>
    </source>
</evidence>
<evidence type="ECO:0000256" key="2">
    <source>
        <dbReference type="ARBA" id="ARBA00005381"/>
    </source>
</evidence>
<evidence type="ECO:0000256" key="6">
    <source>
        <dbReference type="ARBA" id="ARBA00023136"/>
    </source>
</evidence>
<comment type="similarity">
    <text evidence="2">Belongs to the adenylyl cyclase class-3 family.</text>
</comment>
<dbReference type="FunFam" id="3.30.70.1230:FF:000016">
    <property type="entry name" value="Adenylate/guanylate cyclase domain-containing protein"/>
    <property type="match status" value="1"/>
</dbReference>
<keyword evidence="11" id="KW-1185">Reference proteome</keyword>
<dbReference type="PANTHER" id="PTHR43081">
    <property type="entry name" value="ADENYLATE CYCLASE, TERMINAL-DIFFERENTIATION SPECIFIC-RELATED"/>
    <property type="match status" value="1"/>
</dbReference>
<evidence type="ECO:0000259" key="9">
    <source>
        <dbReference type="PROSITE" id="PS50125"/>
    </source>
</evidence>
<evidence type="ECO:0000256" key="4">
    <source>
        <dbReference type="ARBA" id="ARBA00022692"/>
    </source>
</evidence>
<comment type="subcellular location">
    <subcellularLocation>
        <location evidence="1">Cell envelope</location>
    </subcellularLocation>
</comment>